<gene>
    <name evidence="2" type="ORF">MUK42_05120</name>
</gene>
<evidence type="ECO:0000313" key="2">
    <source>
        <dbReference type="EMBL" id="URD84592.1"/>
    </source>
</evidence>
<dbReference type="OrthoDB" id="684536at2759"/>
<feature type="compositionally biased region" description="Basic residues" evidence="1">
    <location>
        <begin position="32"/>
        <end position="51"/>
    </location>
</feature>
<proteinExistence type="predicted"/>
<dbReference type="AlphaFoldDB" id="A0A9E7EXG2"/>
<reference evidence="2" key="1">
    <citation type="submission" date="2022-05" db="EMBL/GenBank/DDBJ databases">
        <title>The Musa troglodytarum L. genome provides insights into the mechanism of non-climacteric behaviour and enrichment of carotenoids.</title>
        <authorList>
            <person name="Wang J."/>
        </authorList>
    </citation>
    <scope>NUCLEOTIDE SEQUENCE</scope>
    <source>
        <tissue evidence="2">Leaf</tissue>
    </source>
</reference>
<feature type="compositionally biased region" description="Basic residues" evidence="1">
    <location>
        <begin position="8"/>
        <end position="18"/>
    </location>
</feature>
<accession>A0A9E7EXG2</accession>
<evidence type="ECO:0000313" key="3">
    <source>
        <dbReference type="Proteomes" id="UP001055439"/>
    </source>
</evidence>
<dbReference type="EMBL" id="CP097503">
    <property type="protein sequence ID" value="URD84592.1"/>
    <property type="molecule type" value="Genomic_DNA"/>
</dbReference>
<dbReference type="Proteomes" id="UP001055439">
    <property type="component" value="Chromosome 10"/>
</dbReference>
<protein>
    <submittedName>
        <fullName evidence="2">Uncharacterized protein</fullName>
    </submittedName>
</protein>
<organism evidence="2 3">
    <name type="scientific">Musa troglodytarum</name>
    <name type="common">fe'i banana</name>
    <dbReference type="NCBI Taxonomy" id="320322"/>
    <lineage>
        <taxon>Eukaryota</taxon>
        <taxon>Viridiplantae</taxon>
        <taxon>Streptophyta</taxon>
        <taxon>Embryophyta</taxon>
        <taxon>Tracheophyta</taxon>
        <taxon>Spermatophyta</taxon>
        <taxon>Magnoliopsida</taxon>
        <taxon>Liliopsida</taxon>
        <taxon>Zingiberales</taxon>
        <taxon>Musaceae</taxon>
        <taxon>Musa</taxon>
    </lineage>
</organism>
<feature type="compositionally biased region" description="Pro residues" evidence="1">
    <location>
        <begin position="21"/>
        <end position="31"/>
    </location>
</feature>
<keyword evidence="3" id="KW-1185">Reference proteome</keyword>
<feature type="region of interest" description="Disordered" evidence="1">
    <location>
        <begin position="1"/>
        <end position="85"/>
    </location>
</feature>
<name>A0A9E7EXG2_9LILI</name>
<sequence length="85" mass="9672">MCCGPQSTRRHLCRRRGSHQFPPPTPRLPRPPPRRGRSPGRSRSTRSRCRWGKCTDRSRFRSMCPSSPGERQGLGRPTEAGTSTR</sequence>
<evidence type="ECO:0000256" key="1">
    <source>
        <dbReference type="SAM" id="MobiDB-lite"/>
    </source>
</evidence>